<dbReference type="OrthoDB" id="191150at2759"/>
<dbReference type="EMBL" id="JAEVFJ010000002">
    <property type="protein sequence ID" value="KAH8106761.1"/>
    <property type="molecule type" value="Genomic_DNA"/>
</dbReference>
<evidence type="ECO:0000256" key="2">
    <source>
        <dbReference type="RuleBase" id="RU363116"/>
    </source>
</evidence>
<dbReference type="GO" id="GO:0005886">
    <property type="term" value="C:plasma membrane"/>
    <property type="evidence" value="ECO:0007669"/>
    <property type="project" value="TreeGrafter"/>
</dbReference>
<evidence type="ECO:0000313" key="5">
    <source>
        <dbReference type="Proteomes" id="UP000813824"/>
    </source>
</evidence>
<gene>
    <name evidence="4" type="ORF">BXZ70DRAFT_914943</name>
</gene>
<dbReference type="PANTHER" id="PTHR23248:SF9">
    <property type="entry name" value="PHOSPHOLIPID SCRAMBLASE"/>
    <property type="match status" value="1"/>
</dbReference>
<name>A0A8K0UWW9_9AGAR</name>
<reference evidence="4" key="1">
    <citation type="journal article" date="2021" name="New Phytol.">
        <title>Evolutionary innovations through gain and loss of genes in the ectomycorrhizal Boletales.</title>
        <authorList>
            <person name="Wu G."/>
            <person name="Miyauchi S."/>
            <person name="Morin E."/>
            <person name="Kuo A."/>
            <person name="Drula E."/>
            <person name="Varga T."/>
            <person name="Kohler A."/>
            <person name="Feng B."/>
            <person name="Cao Y."/>
            <person name="Lipzen A."/>
            <person name="Daum C."/>
            <person name="Hundley H."/>
            <person name="Pangilinan J."/>
            <person name="Johnson J."/>
            <person name="Barry K."/>
            <person name="LaButti K."/>
            <person name="Ng V."/>
            <person name="Ahrendt S."/>
            <person name="Min B."/>
            <person name="Choi I.G."/>
            <person name="Park H."/>
            <person name="Plett J.M."/>
            <person name="Magnuson J."/>
            <person name="Spatafora J.W."/>
            <person name="Nagy L.G."/>
            <person name="Henrissat B."/>
            <person name="Grigoriev I.V."/>
            <person name="Yang Z.L."/>
            <person name="Xu J."/>
            <person name="Martin F.M."/>
        </authorList>
    </citation>
    <scope>NUCLEOTIDE SEQUENCE</scope>
    <source>
        <strain evidence="4">KKN 215</strain>
    </source>
</reference>
<accession>A0A8K0UWW9</accession>
<dbReference type="AlphaFoldDB" id="A0A8K0UWW9"/>
<dbReference type="Proteomes" id="UP000813824">
    <property type="component" value="Unassembled WGS sequence"/>
</dbReference>
<evidence type="ECO:0000256" key="3">
    <source>
        <dbReference type="SAM" id="MobiDB-lite"/>
    </source>
</evidence>
<keyword evidence="5" id="KW-1185">Reference proteome</keyword>
<feature type="region of interest" description="Disordered" evidence="3">
    <location>
        <begin position="36"/>
        <end position="91"/>
    </location>
</feature>
<evidence type="ECO:0000256" key="1">
    <source>
        <dbReference type="ARBA" id="ARBA00005350"/>
    </source>
</evidence>
<dbReference type="InterPro" id="IPR005552">
    <property type="entry name" value="Scramblase"/>
</dbReference>
<dbReference type="GO" id="GO:0017128">
    <property type="term" value="F:phospholipid scramblase activity"/>
    <property type="evidence" value="ECO:0007669"/>
    <property type="project" value="InterPro"/>
</dbReference>
<protein>
    <recommendedName>
        <fullName evidence="2">Phospholipid scramblase</fullName>
    </recommendedName>
</protein>
<organism evidence="4 5">
    <name type="scientific">Cristinia sonorae</name>
    <dbReference type="NCBI Taxonomy" id="1940300"/>
    <lineage>
        <taxon>Eukaryota</taxon>
        <taxon>Fungi</taxon>
        <taxon>Dikarya</taxon>
        <taxon>Basidiomycota</taxon>
        <taxon>Agaricomycotina</taxon>
        <taxon>Agaricomycetes</taxon>
        <taxon>Agaricomycetidae</taxon>
        <taxon>Agaricales</taxon>
        <taxon>Pleurotineae</taxon>
        <taxon>Stephanosporaceae</taxon>
        <taxon>Cristinia</taxon>
    </lineage>
</organism>
<dbReference type="InterPro" id="IPR025659">
    <property type="entry name" value="Tubby-like_C"/>
</dbReference>
<comment type="caution">
    <text evidence="4">The sequence shown here is derived from an EMBL/GenBank/DDBJ whole genome shotgun (WGS) entry which is preliminary data.</text>
</comment>
<dbReference type="Pfam" id="PF03803">
    <property type="entry name" value="Scramblase"/>
    <property type="match status" value="1"/>
</dbReference>
<comment type="similarity">
    <text evidence="1 2">Belongs to the phospholipid scramblase family.</text>
</comment>
<proteinExistence type="inferred from homology"/>
<sequence length="360" mass="41422">MLPRRAVAAATRTIAPWTRHPCALLPSQRRTYALSRFEQRSPGSGRVRPVVSSKLTRPSTRAEATPSEDKPSIEESELWETSQRPPASDPEEGLRRLLMENDQLIVTRQVEMLNIFLGFEQSNRYVISNDREETLGFIAEEPRGFFAAFNRQILRTHRPFRALVMDSAGSPILWLRRPFAFVNSRMYVQRLQDLNSYTPEGEPILDTFAEAQQVWHMWRRKYDLFLRRRTLQILSKASDPQPEPEPEPATFHQFGRIDEGLLAWDFTLKDGSGHEIASISRSWRGFAREIFTDTGRYSIQFGPRPFDPTDSFSQSSEPSPSTRNLSLDERAAILAMAVNIDFDYFSRHSRHHGPGLILDD</sequence>
<evidence type="ECO:0000313" key="4">
    <source>
        <dbReference type="EMBL" id="KAH8106761.1"/>
    </source>
</evidence>
<dbReference type="SUPFAM" id="SSF54518">
    <property type="entry name" value="Tubby C-terminal domain-like"/>
    <property type="match status" value="1"/>
</dbReference>
<dbReference type="PANTHER" id="PTHR23248">
    <property type="entry name" value="PHOSPHOLIPID SCRAMBLASE-RELATED"/>
    <property type="match status" value="1"/>
</dbReference>